<name>A0A1H5FSM9_9PSED</name>
<keyword evidence="2" id="KW-0456">Lyase</keyword>
<dbReference type="GO" id="GO:0019323">
    <property type="term" value="P:pentose catabolic process"/>
    <property type="evidence" value="ECO:0007669"/>
    <property type="project" value="TreeGrafter"/>
</dbReference>
<dbReference type="InterPro" id="IPR050197">
    <property type="entry name" value="Aldolase_class_II_sugar_metab"/>
</dbReference>
<organism evidence="4 5">
    <name type="scientific">Pseudomonas frederiksbergensis</name>
    <dbReference type="NCBI Taxonomy" id="104087"/>
    <lineage>
        <taxon>Bacteria</taxon>
        <taxon>Pseudomonadati</taxon>
        <taxon>Pseudomonadota</taxon>
        <taxon>Gammaproteobacteria</taxon>
        <taxon>Pseudomonadales</taxon>
        <taxon>Pseudomonadaceae</taxon>
        <taxon>Pseudomonas</taxon>
    </lineage>
</organism>
<dbReference type="PANTHER" id="PTHR22789:SF0">
    <property type="entry name" value="3-OXO-TETRONATE 4-PHOSPHATE DECARBOXYLASE-RELATED"/>
    <property type="match status" value="1"/>
</dbReference>
<dbReference type="EMBL" id="FNTF01000002">
    <property type="protein sequence ID" value="SEE06433.1"/>
    <property type="molecule type" value="Genomic_DNA"/>
</dbReference>
<protein>
    <submittedName>
        <fullName evidence="4">L-fuculose-phosphate aldolase</fullName>
    </submittedName>
</protein>
<gene>
    <name evidence="4" type="ORF">SAMN04490185_4850</name>
</gene>
<dbReference type="GO" id="GO:0005829">
    <property type="term" value="C:cytosol"/>
    <property type="evidence" value="ECO:0007669"/>
    <property type="project" value="TreeGrafter"/>
</dbReference>
<evidence type="ECO:0000259" key="3">
    <source>
        <dbReference type="SMART" id="SM01007"/>
    </source>
</evidence>
<dbReference type="SMART" id="SM01007">
    <property type="entry name" value="Aldolase_II"/>
    <property type="match status" value="1"/>
</dbReference>
<dbReference type="RefSeq" id="WP_074878201.1">
    <property type="nucleotide sequence ID" value="NZ_FNTF01000002.1"/>
</dbReference>
<dbReference type="InterPro" id="IPR036409">
    <property type="entry name" value="Aldolase_II/adducin_N_sf"/>
</dbReference>
<keyword evidence="1" id="KW-0479">Metal-binding</keyword>
<dbReference type="GO" id="GO:0016832">
    <property type="term" value="F:aldehyde-lyase activity"/>
    <property type="evidence" value="ECO:0007669"/>
    <property type="project" value="TreeGrafter"/>
</dbReference>
<evidence type="ECO:0000256" key="2">
    <source>
        <dbReference type="ARBA" id="ARBA00023239"/>
    </source>
</evidence>
<dbReference type="AlphaFoldDB" id="A0A1H5FSM9"/>
<dbReference type="PANTHER" id="PTHR22789">
    <property type="entry name" value="FUCULOSE PHOSPHATE ALDOLASE"/>
    <property type="match status" value="1"/>
</dbReference>
<dbReference type="Pfam" id="PF00596">
    <property type="entry name" value="Aldolase_II"/>
    <property type="match status" value="1"/>
</dbReference>
<dbReference type="Proteomes" id="UP000183114">
    <property type="component" value="Unassembled WGS sequence"/>
</dbReference>
<dbReference type="SUPFAM" id="SSF53639">
    <property type="entry name" value="AraD/HMP-PK domain-like"/>
    <property type="match status" value="1"/>
</dbReference>
<evidence type="ECO:0000313" key="4">
    <source>
        <dbReference type="EMBL" id="SEE06433.1"/>
    </source>
</evidence>
<evidence type="ECO:0000256" key="1">
    <source>
        <dbReference type="ARBA" id="ARBA00022723"/>
    </source>
</evidence>
<proteinExistence type="predicted"/>
<dbReference type="InterPro" id="IPR001303">
    <property type="entry name" value="Aldolase_II/adducin_N"/>
</dbReference>
<reference evidence="4 5" key="1">
    <citation type="submission" date="2016-10" db="EMBL/GenBank/DDBJ databases">
        <authorList>
            <person name="de Groot N.N."/>
        </authorList>
    </citation>
    <scope>NUCLEOTIDE SEQUENCE [LARGE SCALE GENOMIC DNA]</scope>
    <source>
        <strain evidence="4 5">BS3655</strain>
    </source>
</reference>
<sequence length="247" mass="27539">MPELKLAGPEASKPGLPTWFDLAIGNSILQYGQRLAARQLLVNTLGNIAIRNHCPYWRREVIYTKHRGVSLEECGLEHLAVLDMQSNELLHGRFRPSAGHQMHREIMRCRSDVNATVHLHPNEVISFFAVMQWREMAYVSNDTALVMGKPPCILREGVNIELDVSAIGQCAHDTNCIVMPGHGITSFGRDLSEAFHRAVAFTAEISRLITSQCLSAATGKSVVYASDEQVQHMYESGEQVIYGGMHR</sequence>
<accession>A0A1H5FSM9</accession>
<evidence type="ECO:0000313" key="5">
    <source>
        <dbReference type="Proteomes" id="UP000183114"/>
    </source>
</evidence>
<feature type="domain" description="Class II aldolase/adducin N-terminal" evidence="3">
    <location>
        <begin position="26"/>
        <end position="209"/>
    </location>
</feature>
<dbReference type="Gene3D" id="3.40.225.10">
    <property type="entry name" value="Class II aldolase/adducin N-terminal domain"/>
    <property type="match status" value="1"/>
</dbReference>
<dbReference type="GO" id="GO:0046872">
    <property type="term" value="F:metal ion binding"/>
    <property type="evidence" value="ECO:0007669"/>
    <property type="project" value="UniProtKB-KW"/>
</dbReference>